<protein>
    <recommendedName>
        <fullName evidence="2">SHOCT domain-containing protein</fullName>
    </recommendedName>
</protein>
<keyword evidence="1" id="KW-0472">Membrane</keyword>
<gene>
    <name evidence="3" type="ORF">GCM10011351_29170</name>
</gene>
<name>A0A917WYG4_9BACI</name>
<dbReference type="Proteomes" id="UP000618460">
    <property type="component" value="Unassembled WGS sequence"/>
</dbReference>
<comment type="caution">
    <text evidence="3">The sequence shown here is derived from an EMBL/GenBank/DDBJ whole genome shotgun (WGS) entry which is preliminary data.</text>
</comment>
<sequence length="78" mass="8906">MDYGLRMMMGGGFYFWLVPLVIFLFVVYSGYKAFGPRKKSVNSNSDSKTPLEIAKSSLANGEISEEEYEKIKRKLVKD</sequence>
<dbReference type="EMBL" id="BMLG01000025">
    <property type="protein sequence ID" value="GGM41121.1"/>
    <property type="molecule type" value="Genomic_DNA"/>
</dbReference>
<evidence type="ECO:0000259" key="2">
    <source>
        <dbReference type="Pfam" id="PF09851"/>
    </source>
</evidence>
<feature type="domain" description="SHOCT" evidence="2">
    <location>
        <begin position="50"/>
        <end position="75"/>
    </location>
</feature>
<feature type="transmembrane region" description="Helical" evidence="1">
    <location>
        <begin position="12"/>
        <end position="31"/>
    </location>
</feature>
<dbReference type="AlphaFoldDB" id="A0A917WYG4"/>
<evidence type="ECO:0000256" key="1">
    <source>
        <dbReference type="SAM" id="Phobius"/>
    </source>
</evidence>
<dbReference type="Pfam" id="PF09851">
    <property type="entry name" value="SHOCT"/>
    <property type="match status" value="1"/>
</dbReference>
<keyword evidence="1" id="KW-0812">Transmembrane</keyword>
<dbReference type="RefSeq" id="WP_117157106.1">
    <property type="nucleotide sequence ID" value="NZ_BMLG01000025.1"/>
</dbReference>
<proteinExistence type="predicted"/>
<accession>A0A917WYG4</accession>
<evidence type="ECO:0000313" key="3">
    <source>
        <dbReference type="EMBL" id="GGM41121.1"/>
    </source>
</evidence>
<keyword evidence="4" id="KW-1185">Reference proteome</keyword>
<reference evidence="3" key="1">
    <citation type="journal article" date="2014" name="Int. J. Syst. Evol. Microbiol.">
        <title>Complete genome sequence of Corynebacterium casei LMG S-19264T (=DSM 44701T), isolated from a smear-ripened cheese.</title>
        <authorList>
            <consortium name="US DOE Joint Genome Institute (JGI-PGF)"/>
            <person name="Walter F."/>
            <person name="Albersmeier A."/>
            <person name="Kalinowski J."/>
            <person name="Ruckert C."/>
        </authorList>
    </citation>
    <scope>NUCLEOTIDE SEQUENCE</scope>
    <source>
        <strain evidence="3">CGMCC 1.6333</strain>
    </source>
</reference>
<keyword evidence="1" id="KW-1133">Transmembrane helix</keyword>
<dbReference type="OrthoDB" id="1787194at2"/>
<organism evidence="3 4">
    <name type="scientific">Paraliobacillus quinghaiensis</name>
    <dbReference type="NCBI Taxonomy" id="470815"/>
    <lineage>
        <taxon>Bacteria</taxon>
        <taxon>Bacillati</taxon>
        <taxon>Bacillota</taxon>
        <taxon>Bacilli</taxon>
        <taxon>Bacillales</taxon>
        <taxon>Bacillaceae</taxon>
        <taxon>Paraliobacillus</taxon>
    </lineage>
</organism>
<dbReference type="InterPro" id="IPR018649">
    <property type="entry name" value="SHOCT"/>
</dbReference>
<evidence type="ECO:0000313" key="4">
    <source>
        <dbReference type="Proteomes" id="UP000618460"/>
    </source>
</evidence>
<reference evidence="3" key="2">
    <citation type="submission" date="2020-09" db="EMBL/GenBank/DDBJ databases">
        <authorList>
            <person name="Sun Q."/>
            <person name="Zhou Y."/>
        </authorList>
    </citation>
    <scope>NUCLEOTIDE SEQUENCE</scope>
    <source>
        <strain evidence="3">CGMCC 1.6333</strain>
    </source>
</reference>